<comment type="caution">
    <text evidence="2">The sequence shown here is derived from an EMBL/GenBank/DDBJ whole genome shotgun (WGS) entry which is preliminary data.</text>
</comment>
<protein>
    <submittedName>
        <fullName evidence="2">Uncharacterized protein</fullName>
    </submittedName>
</protein>
<dbReference type="Proteomes" id="UP000620124">
    <property type="component" value="Unassembled WGS sequence"/>
</dbReference>
<keyword evidence="3" id="KW-1185">Reference proteome</keyword>
<organism evidence="2 3">
    <name type="scientific">Mycena venus</name>
    <dbReference type="NCBI Taxonomy" id="2733690"/>
    <lineage>
        <taxon>Eukaryota</taxon>
        <taxon>Fungi</taxon>
        <taxon>Dikarya</taxon>
        <taxon>Basidiomycota</taxon>
        <taxon>Agaricomycotina</taxon>
        <taxon>Agaricomycetes</taxon>
        <taxon>Agaricomycetidae</taxon>
        <taxon>Agaricales</taxon>
        <taxon>Marasmiineae</taxon>
        <taxon>Mycenaceae</taxon>
        <taxon>Mycena</taxon>
    </lineage>
</organism>
<accession>A0A8H6TX40</accession>
<feature type="region of interest" description="Disordered" evidence="1">
    <location>
        <begin position="449"/>
        <end position="486"/>
    </location>
</feature>
<reference evidence="2" key="1">
    <citation type="submission" date="2020-05" db="EMBL/GenBank/DDBJ databases">
        <title>Mycena genomes resolve the evolution of fungal bioluminescence.</title>
        <authorList>
            <person name="Tsai I.J."/>
        </authorList>
    </citation>
    <scope>NUCLEOTIDE SEQUENCE</scope>
    <source>
        <strain evidence="2">CCC161011</strain>
    </source>
</reference>
<proteinExistence type="predicted"/>
<feature type="region of interest" description="Disordered" evidence="1">
    <location>
        <begin position="335"/>
        <end position="357"/>
    </location>
</feature>
<name>A0A8H6TX40_9AGAR</name>
<dbReference type="AlphaFoldDB" id="A0A8H6TX40"/>
<dbReference type="OrthoDB" id="3237250at2759"/>
<dbReference type="EMBL" id="JACAZI010000062">
    <property type="protein sequence ID" value="KAF7324372.1"/>
    <property type="molecule type" value="Genomic_DNA"/>
</dbReference>
<evidence type="ECO:0000313" key="2">
    <source>
        <dbReference type="EMBL" id="KAF7324372.1"/>
    </source>
</evidence>
<sequence length="850" mass="95838">MDRESPSVPITVALTGTALIRGETYTLYNADSRFVRFMPTAEEAPVLTNATAQNFISPTTISNIVPYIIFIPAHTPWHGPLLGRLSFTSDKIPIVKDSSGRWGLSQNVRDQWQTLELNLIHLCNGFRHIHTLPIPADIHNFGYPYRAGYTSSHKTFRAAQAAAMRAIDGFLPLIGQKRNSEKEGWENWRKRVCERANLEEAWLTAVEDSAIGDFTIPRIGGILDLGLPPNTDPISVRRTELDFLVGAIITDHLPMPLYVRWGTISDTPEIPVPKYLEAMKFVPDWREIKYLKSLPGKVKFSTWARKQPSTETVYYSSLRDSYPFVNQTAVRETPSFPPVTAPSSLVPESSFPPVERYSGQKAGETMEQFFARRALSNEATCLREDSRQKHSRLERENHARKGQLCDGHYIRRAAGRSNYEDVWNDSSPSQRKYDSFHNEWDVCEQFGPQEDDCRPIAMIDDNDDNDDNDNDNHGGGGDDDGDYGYDDAPYQIMPETDVRALVVLPHHSCKADLGRMHPLRDDTDAPRLPTLLQSAQDVAYFRFGCMLPNEVVRPDAEALPNATVTAKVLGDKDIALPSVPKDFNLRTFLAECQQVRTFKDIDKALLDFHFPGSPINQFWAFDVKRLQCAQVLEFGGGGRYVMQDIDSPGPLYLVLEGATTLLEIIRRKWGPTVLDVARELVDRCIPFHLCILAYSPRLPAPSKPILPEHLLPEHLLWSGLGYRSMDYEPSLWDYRSYLDTRWRFLRSPCGQIALRCGGIIARIARDVLAVEDALLGPSDTATDDGLCFWDGRNSTALWDDQLTPNEIDIICGVYHIATEAGKTDHYAIVVAAATHIRRVCFERGMVVSRL</sequence>
<evidence type="ECO:0000256" key="1">
    <source>
        <dbReference type="SAM" id="MobiDB-lite"/>
    </source>
</evidence>
<evidence type="ECO:0000313" key="3">
    <source>
        <dbReference type="Proteomes" id="UP000620124"/>
    </source>
</evidence>
<feature type="compositionally biased region" description="Acidic residues" evidence="1">
    <location>
        <begin position="460"/>
        <end position="469"/>
    </location>
</feature>
<gene>
    <name evidence="2" type="ORF">MVEN_02646800</name>
</gene>